<dbReference type="Pfam" id="PF00085">
    <property type="entry name" value="Thioredoxin"/>
    <property type="match status" value="1"/>
</dbReference>
<evidence type="ECO:0000313" key="3">
    <source>
        <dbReference type="EMBL" id="PHZ84417.1"/>
    </source>
</evidence>
<dbReference type="Gene3D" id="1.25.40.10">
    <property type="entry name" value="Tetratricopeptide repeat domain"/>
    <property type="match status" value="2"/>
</dbReference>
<dbReference type="SUPFAM" id="SSF52833">
    <property type="entry name" value="Thioredoxin-like"/>
    <property type="match status" value="1"/>
</dbReference>
<accession>A0A2G4YQ44</accession>
<dbReference type="OrthoDB" id="9790390at2"/>
<dbReference type="InterPro" id="IPR013766">
    <property type="entry name" value="Thioredoxin_domain"/>
</dbReference>
<dbReference type="GO" id="GO:0015035">
    <property type="term" value="F:protein-disulfide reductase activity"/>
    <property type="evidence" value="ECO:0007669"/>
    <property type="project" value="TreeGrafter"/>
</dbReference>
<feature type="compositionally biased region" description="Low complexity" evidence="1">
    <location>
        <begin position="9"/>
        <end position="20"/>
    </location>
</feature>
<dbReference type="AlphaFoldDB" id="A0A2G4YQ44"/>
<dbReference type="GO" id="GO:0045454">
    <property type="term" value="P:cell redox homeostasis"/>
    <property type="evidence" value="ECO:0007669"/>
    <property type="project" value="TreeGrafter"/>
</dbReference>
<dbReference type="Pfam" id="PF14559">
    <property type="entry name" value="TPR_19"/>
    <property type="match status" value="1"/>
</dbReference>
<feature type="region of interest" description="Disordered" evidence="1">
    <location>
        <begin position="1"/>
        <end position="24"/>
    </location>
</feature>
<dbReference type="InterPro" id="IPR011990">
    <property type="entry name" value="TPR-like_helical_dom_sf"/>
</dbReference>
<dbReference type="GO" id="GO:0005829">
    <property type="term" value="C:cytosol"/>
    <property type="evidence" value="ECO:0007669"/>
    <property type="project" value="TreeGrafter"/>
</dbReference>
<dbReference type="InParanoid" id="A0A2G4YQ44"/>
<dbReference type="GO" id="GO:0006950">
    <property type="term" value="P:response to stress"/>
    <property type="evidence" value="ECO:0007669"/>
    <property type="project" value="UniProtKB-ARBA"/>
</dbReference>
<evidence type="ECO:0000256" key="1">
    <source>
        <dbReference type="SAM" id="MobiDB-lite"/>
    </source>
</evidence>
<proteinExistence type="predicted"/>
<evidence type="ECO:0000259" key="2">
    <source>
        <dbReference type="PROSITE" id="PS51352"/>
    </source>
</evidence>
<keyword evidence="4" id="KW-1185">Reference proteome</keyword>
<dbReference type="Proteomes" id="UP000229730">
    <property type="component" value="Unassembled WGS sequence"/>
</dbReference>
<dbReference type="EMBL" id="PDEM01000024">
    <property type="protein sequence ID" value="PHZ84417.1"/>
    <property type="molecule type" value="Genomic_DNA"/>
</dbReference>
<organism evidence="3 4">
    <name type="scientific">Paremcibacter congregatus</name>
    <dbReference type="NCBI Taxonomy" id="2043170"/>
    <lineage>
        <taxon>Bacteria</taxon>
        <taxon>Pseudomonadati</taxon>
        <taxon>Pseudomonadota</taxon>
        <taxon>Alphaproteobacteria</taxon>
        <taxon>Emcibacterales</taxon>
        <taxon>Emcibacteraceae</taxon>
        <taxon>Paremcibacter</taxon>
    </lineage>
</organism>
<dbReference type="InterPro" id="IPR036249">
    <property type="entry name" value="Thioredoxin-like_sf"/>
</dbReference>
<dbReference type="RefSeq" id="WP_099473340.1">
    <property type="nucleotide sequence ID" value="NZ_PDEM01000024.1"/>
</dbReference>
<dbReference type="FunCoup" id="A0A2G4YQ44">
    <property type="interactions" value="125"/>
</dbReference>
<dbReference type="Pfam" id="PF14561">
    <property type="entry name" value="TPR_20"/>
    <property type="match status" value="1"/>
</dbReference>
<dbReference type="PROSITE" id="PS51352">
    <property type="entry name" value="THIOREDOXIN_2"/>
    <property type="match status" value="1"/>
</dbReference>
<dbReference type="PANTHER" id="PTHR45663:SF11">
    <property type="entry name" value="GEO12009P1"/>
    <property type="match status" value="1"/>
</dbReference>
<feature type="domain" description="Thioredoxin" evidence="2">
    <location>
        <begin position="8"/>
        <end position="130"/>
    </location>
</feature>
<reference evidence="3 4" key="1">
    <citation type="submission" date="2017-10" db="EMBL/GenBank/DDBJ databases">
        <title>Frigbacter circumglobatus gen. nov. sp. nov., isolated from sediment cultured in situ.</title>
        <authorList>
            <person name="Zhao Z."/>
        </authorList>
    </citation>
    <scope>NUCLEOTIDE SEQUENCE [LARGE SCALE GENOMIC DNA]</scope>
    <source>
        <strain evidence="3 4">ZYL</strain>
    </source>
</reference>
<gene>
    <name evidence="3" type="ORF">CRD36_11415</name>
</gene>
<evidence type="ECO:0000313" key="4">
    <source>
        <dbReference type="Proteomes" id="UP000229730"/>
    </source>
</evidence>
<comment type="caution">
    <text evidence="3">The sequence shown here is derived from an EMBL/GenBank/DDBJ whole genome shotgun (WGS) entry which is preliminary data.</text>
</comment>
<dbReference type="CDD" id="cd02956">
    <property type="entry name" value="ybbN"/>
    <property type="match status" value="1"/>
</dbReference>
<dbReference type="Gene3D" id="3.40.30.10">
    <property type="entry name" value="Glutaredoxin"/>
    <property type="match status" value="1"/>
</dbReference>
<dbReference type="SUPFAM" id="SSF48452">
    <property type="entry name" value="TPR-like"/>
    <property type="match status" value="1"/>
</dbReference>
<name>A0A2G4YQ44_9PROT</name>
<protein>
    <submittedName>
        <fullName evidence="3">Co-chaperone YbbN</fullName>
    </submittedName>
</protein>
<sequence>MMQDFAGPSSTDHTTDASTTGPVIHDGDMNSFMADVIERSMTVPVLVYFWADWSENCAQLTPLLEKMITQAAGALHMVKLNFDQSQQLAAQMKIQSVPTAVVFANQRPVDAFAGVKTEAEVKEFLSKYAPDMQPSPVEQMLAQAEEFCAAEDYASAGALYSQAMQTEPDNMLAIAGLATCLIRLDDLENAETVLNGAPKQHQNAPEILGARAALETAAQVAGLGDAASLEQALAQNADDHQARFDLALVLWAGGAQEAAADHLLEIVRRDRSWQDDGARKQLVKFFEIAGLMDPFTIKMRKKLSSLLFV</sequence>
<dbReference type="PANTHER" id="PTHR45663">
    <property type="entry name" value="GEO12009P1"/>
    <property type="match status" value="1"/>
</dbReference>